<proteinExistence type="predicted"/>
<dbReference type="InterPro" id="IPR036653">
    <property type="entry name" value="CinA-like_C"/>
</dbReference>
<accession>A0A1H6FA67</accession>
<keyword evidence="2" id="KW-0378">Hydrolase</keyword>
<dbReference type="GO" id="GO:0019159">
    <property type="term" value="F:nicotinamide-nucleotide amidase activity"/>
    <property type="evidence" value="ECO:0007669"/>
    <property type="project" value="UniProtKB-EC"/>
</dbReference>
<organism evidence="2 3">
    <name type="scientific">Candidatus Venteria ishoeyi</name>
    <dbReference type="NCBI Taxonomy" id="1899563"/>
    <lineage>
        <taxon>Bacteria</taxon>
        <taxon>Pseudomonadati</taxon>
        <taxon>Pseudomonadota</taxon>
        <taxon>Gammaproteobacteria</taxon>
        <taxon>Thiotrichales</taxon>
        <taxon>Thiotrichaceae</taxon>
        <taxon>Venteria</taxon>
    </lineage>
</organism>
<dbReference type="NCBIfam" id="TIGR00199">
    <property type="entry name" value="PncC_domain"/>
    <property type="match status" value="1"/>
</dbReference>
<gene>
    <name evidence="2" type="primary">pncC_1</name>
    <name evidence="2" type="ORF">MBHS_02375</name>
</gene>
<dbReference type="AlphaFoldDB" id="A0A1H6FA67"/>
<dbReference type="Gene3D" id="3.90.950.20">
    <property type="entry name" value="CinA-like"/>
    <property type="match status" value="1"/>
</dbReference>
<keyword evidence="3" id="KW-1185">Reference proteome</keyword>
<dbReference type="Proteomes" id="UP000236724">
    <property type="component" value="Unassembled WGS sequence"/>
</dbReference>
<evidence type="ECO:0000313" key="3">
    <source>
        <dbReference type="Proteomes" id="UP000236724"/>
    </source>
</evidence>
<dbReference type="EC" id="3.5.1.42" evidence="2"/>
<protein>
    <submittedName>
        <fullName evidence="2">Nicotinamide-nucleotide amidohydrolase PncC</fullName>
        <ecNumber evidence="2">3.5.1.42</ecNumber>
    </submittedName>
</protein>
<evidence type="ECO:0000259" key="1">
    <source>
        <dbReference type="Pfam" id="PF02464"/>
    </source>
</evidence>
<dbReference type="SUPFAM" id="SSF142433">
    <property type="entry name" value="CinA-like"/>
    <property type="match status" value="1"/>
</dbReference>
<dbReference type="InterPro" id="IPR008136">
    <property type="entry name" value="CinA_C"/>
</dbReference>
<name>A0A1H6FA67_9GAMM</name>
<feature type="domain" description="CinA C-terminal" evidence="1">
    <location>
        <begin position="2"/>
        <end position="144"/>
    </location>
</feature>
<dbReference type="Pfam" id="PF02464">
    <property type="entry name" value="CinA"/>
    <property type="match status" value="1"/>
</dbReference>
<dbReference type="EMBL" id="FMSV02000498">
    <property type="protein sequence ID" value="SEH06513.1"/>
    <property type="molecule type" value="Genomic_DNA"/>
</dbReference>
<sequence>MLQENNKTLSTAESCTGGKIAHYLTSVPGSSNYFRGGIVSYSNELKENILGVKQSSLIKYGAVSKEVVEEMADGTRKKLNTDYAIATSGIAGPGGGTKEKPVGTTWIAVSSSKRLVSEKFMMGDHRERNIEKATITALDMLRRLIEQEATE</sequence>
<evidence type="ECO:0000313" key="2">
    <source>
        <dbReference type="EMBL" id="SEH06513.1"/>
    </source>
</evidence>
<reference evidence="2 3" key="1">
    <citation type="submission" date="2016-10" db="EMBL/GenBank/DDBJ databases">
        <authorList>
            <person name="de Groot N.N."/>
        </authorList>
    </citation>
    <scope>NUCLEOTIDE SEQUENCE [LARGE SCALE GENOMIC DNA]</scope>
    <source>
        <strain evidence="2">MBHS1</strain>
    </source>
</reference>